<keyword evidence="2" id="KW-1185">Reference proteome</keyword>
<protein>
    <submittedName>
        <fullName evidence="1">Uncharacterized protein</fullName>
    </submittedName>
</protein>
<proteinExistence type="predicted"/>
<comment type="caution">
    <text evidence="1">The sequence shown here is derived from an EMBL/GenBank/DDBJ whole genome shotgun (WGS) entry which is preliminary data.</text>
</comment>
<name>A0ABQ5EGC2_9ASTR</name>
<evidence type="ECO:0000313" key="2">
    <source>
        <dbReference type="Proteomes" id="UP001151760"/>
    </source>
</evidence>
<organism evidence="1 2">
    <name type="scientific">Tanacetum coccineum</name>
    <dbReference type="NCBI Taxonomy" id="301880"/>
    <lineage>
        <taxon>Eukaryota</taxon>
        <taxon>Viridiplantae</taxon>
        <taxon>Streptophyta</taxon>
        <taxon>Embryophyta</taxon>
        <taxon>Tracheophyta</taxon>
        <taxon>Spermatophyta</taxon>
        <taxon>Magnoliopsida</taxon>
        <taxon>eudicotyledons</taxon>
        <taxon>Gunneridae</taxon>
        <taxon>Pentapetalae</taxon>
        <taxon>asterids</taxon>
        <taxon>campanulids</taxon>
        <taxon>Asterales</taxon>
        <taxon>Asteraceae</taxon>
        <taxon>Asteroideae</taxon>
        <taxon>Anthemideae</taxon>
        <taxon>Anthemidinae</taxon>
        <taxon>Tanacetum</taxon>
    </lineage>
</organism>
<dbReference type="Proteomes" id="UP001151760">
    <property type="component" value="Unassembled WGS sequence"/>
</dbReference>
<reference evidence="1" key="1">
    <citation type="journal article" date="2022" name="Int. J. Mol. Sci.">
        <title>Draft Genome of Tanacetum Coccineum: Genomic Comparison of Closely Related Tanacetum-Family Plants.</title>
        <authorList>
            <person name="Yamashiro T."/>
            <person name="Shiraishi A."/>
            <person name="Nakayama K."/>
            <person name="Satake H."/>
        </authorList>
    </citation>
    <scope>NUCLEOTIDE SEQUENCE</scope>
</reference>
<gene>
    <name evidence="1" type="ORF">Tco_0976120</name>
</gene>
<sequence>MKQWEELIREECVQVLGGHRGPVLLRLSCSYLSCVVAEGTINLAYFFCQKNARFLGQCYYQPQSSIWPCFLTRLFDTVLERILILTMTPMTLLREYVPLALKTYSTTSKLVIRGKACITSLFLHPLIIIAFMSSPSSDDDDDDVRNSEQVYQSTTIYITLFIHSTTKNYHIPSSSEQTDETLFARQTTLLNQMQRMHEEMRRGFNSFGKALKGVFSKKKKWRHRREIS</sequence>
<reference evidence="1" key="2">
    <citation type="submission" date="2022-01" db="EMBL/GenBank/DDBJ databases">
        <authorList>
            <person name="Yamashiro T."/>
            <person name="Shiraishi A."/>
            <person name="Satake H."/>
            <person name="Nakayama K."/>
        </authorList>
    </citation>
    <scope>NUCLEOTIDE SEQUENCE</scope>
</reference>
<dbReference type="EMBL" id="BQNB010016282">
    <property type="protein sequence ID" value="GJT49963.1"/>
    <property type="molecule type" value="Genomic_DNA"/>
</dbReference>
<accession>A0ABQ5EGC2</accession>
<evidence type="ECO:0000313" key="1">
    <source>
        <dbReference type="EMBL" id="GJT49963.1"/>
    </source>
</evidence>